<dbReference type="RefSeq" id="WP_191749341.1">
    <property type="nucleotide sequence ID" value="NZ_JACSQZ010000013.1"/>
</dbReference>
<name>A0ABR8Q2D4_9CLOT</name>
<dbReference type="EMBL" id="JACSQZ010000013">
    <property type="protein sequence ID" value="MBD7914584.1"/>
    <property type="molecule type" value="Genomic_DNA"/>
</dbReference>
<comment type="caution">
    <text evidence="2">The sequence shown here is derived from an EMBL/GenBank/DDBJ whole genome shotgun (WGS) entry which is preliminary data.</text>
</comment>
<dbReference type="PROSITE" id="PS51379">
    <property type="entry name" value="4FE4S_FER_2"/>
    <property type="match status" value="1"/>
</dbReference>
<protein>
    <submittedName>
        <fullName evidence="2">Phosphoadenosine phosphosulfate reductase family protein</fullName>
    </submittedName>
</protein>
<organism evidence="2 3">
    <name type="scientific">Clostridium gallinarum</name>
    <dbReference type="NCBI Taxonomy" id="2762246"/>
    <lineage>
        <taxon>Bacteria</taxon>
        <taxon>Bacillati</taxon>
        <taxon>Bacillota</taxon>
        <taxon>Clostridia</taxon>
        <taxon>Eubacteriales</taxon>
        <taxon>Clostridiaceae</taxon>
        <taxon>Clostridium</taxon>
    </lineage>
</organism>
<proteinExistence type="predicted"/>
<sequence>MIKYFCETCNIEGDLSTCSICGERTQIKSKLYWCKECNVPLYEEICSLCGNKGKESTTDIRPVFPEERLLLEILIGEPFKFLKESVWNGSGNRYIVNGDSLKVSISDLMKMDDKEVIEKLEELNEQNTYEYFDKYIGKFIKANSGRFNFIVSEATQFIIEEKKNYGDDETFVSFSGGKDSTVVSDLVIRALGNPAIIHIFGDTTLEFPMTEDYAKRFKANHRKTPFLSARNKEKNFYDMCEVVGPPSRVMRWCCTVFKTGAITKKINSTFKSKNKILTFYGIRRSESVSRSKYDRSADSPKIMKQKVSSPIIDWYDFDIWLYLLTANVDFNDAYRLGYSRVGCWCCPNNSLWAQYLAKIYMPEQANAWRNQLITFAKKIGKPDPEVYVDEGSWKARQGGNGVDYSSNIFVSFKPCSNENESFNYELNKPITEELYEFFKPFGWINKEMGNERLGQVYVTDKIGNPILRLQGKIGSKQLKITALKVPLGKARSLKEIRMRIDCQLTKYQMCLGCLGCESACKHDAIIVKKPAHENELILNKVNDTYRIIDEKCVRCGECINHFDGGCYMRKVLITKRGDI</sequence>
<accession>A0ABR8Q2D4</accession>
<gene>
    <name evidence="2" type="ORF">H9660_05450</name>
</gene>
<evidence type="ECO:0000259" key="1">
    <source>
        <dbReference type="PROSITE" id="PS51379"/>
    </source>
</evidence>
<dbReference type="InterPro" id="IPR002500">
    <property type="entry name" value="PAPS_reduct_dom"/>
</dbReference>
<reference evidence="2 3" key="1">
    <citation type="submission" date="2020-08" db="EMBL/GenBank/DDBJ databases">
        <title>A Genomic Blueprint of the Chicken Gut Microbiome.</title>
        <authorList>
            <person name="Gilroy R."/>
            <person name="Ravi A."/>
            <person name="Getino M."/>
            <person name="Pursley I."/>
            <person name="Horton D.L."/>
            <person name="Alikhan N.-F."/>
            <person name="Baker D."/>
            <person name="Gharbi K."/>
            <person name="Hall N."/>
            <person name="Watson M."/>
            <person name="Adriaenssens E.M."/>
            <person name="Foster-Nyarko E."/>
            <person name="Jarju S."/>
            <person name="Secka A."/>
            <person name="Antonio M."/>
            <person name="Oren A."/>
            <person name="Chaudhuri R."/>
            <person name="La Ragione R.M."/>
            <person name="Hildebrand F."/>
            <person name="Pallen M.J."/>
        </authorList>
    </citation>
    <scope>NUCLEOTIDE SEQUENCE [LARGE SCALE GENOMIC DNA]</scope>
    <source>
        <strain evidence="2 3">Sa3CUN1</strain>
    </source>
</reference>
<feature type="domain" description="4Fe-4S ferredoxin-type" evidence="1">
    <location>
        <begin position="496"/>
        <end position="530"/>
    </location>
</feature>
<dbReference type="Proteomes" id="UP000640335">
    <property type="component" value="Unassembled WGS sequence"/>
</dbReference>
<dbReference type="InterPro" id="IPR017896">
    <property type="entry name" value="4Fe4S_Fe-S-bd"/>
</dbReference>
<dbReference type="SUPFAM" id="SSF52402">
    <property type="entry name" value="Adenine nucleotide alpha hydrolases-like"/>
    <property type="match status" value="1"/>
</dbReference>
<dbReference type="InterPro" id="IPR014729">
    <property type="entry name" value="Rossmann-like_a/b/a_fold"/>
</dbReference>
<dbReference type="Gene3D" id="3.40.50.620">
    <property type="entry name" value="HUPs"/>
    <property type="match status" value="1"/>
</dbReference>
<dbReference type="InterPro" id="IPR050128">
    <property type="entry name" value="Sulfate_adenylyltrnsfr_sub2"/>
</dbReference>
<dbReference type="PANTHER" id="PTHR43196">
    <property type="entry name" value="SULFATE ADENYLYLTRANSFERASE SUBUNIT 2"/>
    <property type="match status" value="1"/>
</dbReference>
<keyword evidence="3" id="KW-1185">Reference proteome</keyword>
<dbReference type="Pfam" id="PF01507">
    <property type="entry name" value="PAPS_reduct"/>
    <property type="match status" value="1"/>
</dbReference>
<evidence type="ECO:0000313" key="2">
    <source>
        <dbReference type="EMBL" id="MBD7914584.1"/>
    </source>
</evidence>
<dbReference type="PANTHER" id="PTHR43196:SF2">
    <property type="entry name" value="PHOSPHOADENOSINE PHOSPHOSULFATE REDUCTASE"/>
    <property type="match status" value="1"/>
</dbReference>
<dbReference type="SUPFAM" id="SSF54862">
    <property type="entry name" value="4Fe-4S ferredoxins"/>
    <property type="match status" value="1"/>
</dbReference>
<evidence type="ECO:0000313" key="3">
    <source>
        <dbReference type="Proteomes" id="UP000640335"/>
    </source>
</evidence>